<keyword evidence="12" id="KW-1185">Reference proteome</keyword>
<dbReference type="Pfam" id="PF00063">
    <property type="entry name" value="Myosin_head"/>
    <property type="match status" value="2"/>
</dbReference>
<dbReference type="OrthoDB" id="6108017at2759"/>
<dbReference type="GO" id="GO:0016020">
    <property type="term" value="C:membrane"/>
    <property type="evidence" value="ECO:0007669"/>
    <property type="project" value="TreeGrafter"/>
</dbReference>
<feature type="compositionally biased region" description="Basic residues" evidence="6">
    <location>
        <begin position="124"/>
        <end position="134"/>
    </location>
</feature>
<keyword evidence="3" id="KW-0129">CBS domain</keyword>
<dbReference type="InterPro" id="IPR000644">
    <property type="entry name" value="CBS_dom"/>
</dbReference>
<evidence type="ECO:0000256" key="7">
    <source>
        <dbReference type="SAM" id="Phobius"/>
    </source>
</evidence>
<keyword evidence="1 4" id="KW-0547">Nucleotide-binding</keyword>
<keyword evidence="4" id="KW-0505">Motor protein</keyword>
<feature type="domain" description="CBS" evidence="8">
    <location>
        <begin position="2647"/>
        <end position="2703"/>
    </location>
</feature>
<dbReference type="InterPro" id="IPR001609">
    <property type="entry name" value="Myosin_head_motor_dom-like"/>
</dbReference>
<dbReference type="Proteomes" id="UP000693970">
    <property type="component" value="Unassembled WGS sequence"/>
</dbReference>
<feature type="domain" description="CBS" evidence="8">
    <location>
        <begin position="1583"/>
        <end position="1640"/>
    </location>
</feature>
<proteinExistence type="inferred from homology"/>
<feature type="compositionally biased region" description="Basic residues" evidence="6">
    <location>
        <begin position="1486"/>
        <end position="1495"/>
    </location>
</feature>
<evidence type="ECO:0000256" key="6">
    <source>
        <dbReference type="SAM" id="MobiDB-lite"/>
    </source>
</evidence>
<dbReference type="GO" id="GO:0007015">
    <property type="term" value="P:actin filament organization"/>
    <property type="evidence" value="ECO:0007669"/>
    <property type="project" value="TreeGrafter"/>
</dbReference>
<feature type="binding site" evidence="4">
    <location>
        <begin position="310"/>
        <end position="317"/>
    </location>
    <ligand>
        <name>ATP</name>
        <dbReference type="ChEBI" id="CHEBI:30616"/>
    </ligand>
</feature>
<dbReference type="GO" id="GO:0005737">
    <property type="term" value="C:cytoplasm"/>
    <property type="evidence" value="ECO:0007669"/>
    <property type="project" value="TreeGrafter"/>
</dbReference>
<keyword evidence="7" id="KW-1133">Transmembrane helix</keyword>
<gene>
    <name evidence="11" type="ORF">IV203_001203</name>
    <name evidence="10" type="ORF">IV203_002513</name>
</gene>
<keyword evidence="7" id="KW-0812">Transmembrane</keyword>
<feature type="compositionally biased region" description="Polar residues" evidence="6">
    <location>
        <begin position="1846"/>
        <end position="1857"/>
    </location>
</feature>
<feature type="region of interest" description="Disordered" evidence="6">
    <location>
        <begin position="1833"/>
        <end position="1871"/>
    </location>
</feature>
<feature type="domain" description="CBS" evidence="8">
    <location>
        <begin position="2117"/>
        <end position="2176"/>
    </location>
</feature>
<dbReference type="GO" id="GO:0000146">
    <property type="term" value="F:microfilament motor activity"/>
    <property type="evidence" value="ECO:0007669"/>
    <property type="project" value="TreeGrafter"/>
</dbReference>
<dbReference type="GO" id="GO:0005524">
    <property type="term" value="F:ATP binding"/>
    <property type="evidence" value="ECO:0007669"/>
    <property type="project" value="UniProtKB-UniRule"/>
</dbReference>
<comment type="caution">
    <text evidence="11">The sequence shown here is derived from an EMBL/GenBank/DDBJ whole genome shotgun (WGS) entry which is preliminary data.</text>
</comment>
<feature type="transmembrane region" description="Helical" evidence="7">
    <location>
        <begin position="3061"/>
        <end position="3081"/>
    </location>
</feature>
<dbReference type="SMART" id="SM00116">
    <property type="entry name" value="CBS"/>
    <property type="match status" value="16"/>
</dbReference>
<feature type="domain" description="CBS" evidence="8">
    <location>
        <begin position="1876"/>
        <end position="1933"/>
    </location>
</feature>
<evidence type="ECO:0000256" key="2">
    <source>
        <dbReference type="ARBA" id="ARBA00022840"/>
    </source>
</evidence>
<dbReference type="GO" id="GO:0051015">
    <property type="term" value="F:actin filament binding"/>
    <property type="evidence" value="ECO:0007669"/>
    <property type="project" value="TreeGrafter"/>
</dbReference>
<dbReference type="PANTHER" id="PTHR13140:SF845">
    <property type="entry name" value="MYOSIN-LIKE PROTEIN"/>
    <property type="match status" value="1"/>
</dbReference>
<feature type="region of interest" description="Disordered" evidence="6">
    <location>
        <begin position="1"/>
        <end position="23"/>
    </location>
</feature>
<dbReference type="EMBL" id="JAGRRH010000015">
    <property type="protein sequence ID" value="KAG7356517.1"/>
    <property type="molecule type" value="Genomic_DNA"/>
</dbReference>
<evidence type="ECO:0000256" key="1">
    <source>
        <dbReference type="ARBA" id="ARBA00022741"/>
    </source>
</evidence>
<feature type="domain" description="CBS" evidence="8">
    <location>
        <begin position="2476"/>
        <end position="2535"/>
    </location>
</feature>
<dbReference type="SMART" id="SM00242">
    <property type="entry name" value="MYSc"/>
    <property type="match status" value="1"/>
</dbReference>
<comment type="similarity">
    <text evidence="4">Belongs to the TRAFAC class myosin-kinesin ATPase superfamily. Myosin family.</text>
</comment>
<feature type="domain" description="CBS" evidence="8">
    <location>
        <begin position="2234"/>
        <end position="2292"/>
    </location>
</feature>
<dbReference type="PROSITE" id="PS51371">
    <property type="entry name" value="CBS"/>
    <property type="match status" value="12"/>
</dbReference>
<feature type="region of interest" description="Disordered" evidence="6">
    <location>
        <begin position="1485"/>
        <end position="1515"/>
    </location>
</feature>
<keyword evidence="5" id="KW-0175">Coiled coil</keyword>
<feature type="domain" description="CBS" evidence="8">
    <location>
        <begin position="1516"/>
        <end position="1574"/>
    </location>
</feature>
<evidence type="ECO:0000256" key="3">
    <source>
        <dbReference type="PROSITE-ProRule" id="PRU00703"/>
    </source>
</evidence>
<evidence type="ECO:0000256" key="5">
    <source>
        <dbReference type="SAM" id="Coils"/>
    </source>
</evidence>
<dbReference type="Pfam" id="PF00571">
    <property type="entry name" value="CBS"/>
    <property type="match status" value="16"/>
</dbReference>
<reference evidence="11" key="2">
    <citation type="submission" date="2021-04" db="EMBL/GenBank/DDBJ databases">
        <authorList>
            <person name="Podell S."/>
        </authorList>
    </citation>
    <scope>NUCLEOTIDE SEQUENCE</scope>
    <source>
        <strain evidence="11">Hildebrandi</strain>
    </source>
</reference>
<dbReference type="Pfam" id="PF00564">
    <property type="entry name" value="PB1"/>
    <property type="match status" value="1"/>
</dbReference>
<feature type="region of interest" description="Disordered" evidence="6">
    <location>
        <begin position="104"/>
        <end position="152"/>
    </location>
</feature>
<feature type="domain" description="Myosin motor" evidence="9">
    <location>
        <begin position="182"/>
        <end position="938"/>
    </location>
</feature>
<organism evidence="11 12">
    <name type="scientific">Nitzschia inconspicua</name>
    <dbReference type="NCBI Taxonomy" id="303405"/>
    <lineage>
        <taxon>Eukaryota</taxon>
        <taxon>Sar</taxon>
        <taxon>Stramenopiles</taxon>
        <taxon>Ochrophyta</taxon>
        <taxon>Bacillariophyta</taxon>
        <taxon>Bacillariophyceae</taxon>
        <taxon>Bacillariophycidae</taxon>
        <taxon>Bacillariales</taxon>
        <taxon>Bacillariaceae</taxon>
        <taxon>Nitzschia</taxon>
    </lineage>
</organism>
<evidence type="ECO:0000313" key="10">
    <source>
        <dbReference type="EMBL" id="KAG7338759.1"/>
    </source>
</evidence>
<dbReference type="GO" id="GO:0016459">
    <property type="term" value="C:myosin complex"/>
    <property type="evidence" value="ECO:0007669"/>
    <property type="project" value="UniProtKB-KW"/>
</dbReference>
<feature type="coiled-coil region" evidence="5">
    <location>
        <begin position="1242"/>
        <end position="1291"/>
    </location>
</feature>
<keyword evidence="7" id="KW-0472">Membrane</keyword>
<feature type="region of interest" description="Disordered" evidence="6">
    <location>
        <begin position="62"/>
        <end position="85"/>
    </location>
</feature>
<dbReference type="PROSITE" id="PS51456">
    <property type="entry name" value="MYOSIN_MOTOR"/>
    <property type="match status" value="1"/>
</dbReference>
<keyword evidence="4" id="KW-0009">Actin-binding</keyword>
<dbReference type="PANTHER" id="PTHR13140">
    <property type="entry name" value="MYOSIN"/>
    <property type="match status" value="1"/>
</dbReference>
<keyword evidence="4" id="KW-0518">Myosin</keyword>
<keyword evidence="2 4" id="KW-0067">ATP-binding</keyword>
<evidence type="ECO:0000259" key="9">
    <source>
        <dbReference type="PROSITE" id="PS51456"/>
    </source>
</evidence>
<evidence type="ECO:0000259" key="8">
    <source>
        <dbReference type="PROSITE" id="PS51371"/>
    </source>
</evidence>
<name>A0A9K3PQY8_9STRA</name>
<feature type="region of interest" description="Disordered" evidence="6">
    <location>
        <begin position="1173"/>
        <end position="1197"/>
    </location>
</feature>
<dbReference type="CDD" id="cd17781">
    <property type="entry name" value="CBS_pair_MUG70_1"/>
    <property type="match status" value="3"/>
</dbReference>
<protein>
    <submittedName>
        <fullName evidence="11">Cystathionine beta synthase domain containing protein</fullName>
    </submittedName>
</protein>
<dbReference type="InterPro" id="IPR000270">
    <property type="entry name" value="PB1_dom"/>
</dbReference>
<evidence type="ECO:0000256" key="4">
    <source>
        <dbReference type="PROSITE-ProRule" id="PRU00782"/>
    </source>
</evidence>
<feature type="compositionally biased region" description="Basic and acidic residues" evidence="6">
    <location>
        <begin position="1496"/>
        <end position="1513"/>
    </location>
</feature>
<sequence>MSSDFSTPDAKGKESGGKSISPYMASSIFPERAKAVDLVTGKAKVEYFFDPLLILDENTTTTTGAATPFKTPSKRNQSKGGDSSDSLLYSSKHLYAPCTIVKSLQEDGDDPPQQHVGSGGNARRNNKKKNKKKNGFGGNNNNRRASTDATFGPALVKTSDGTLYKIQDASKLIALTSPDDYIGVKDVLHLTSVSEASLLHTLRIRYKRDAIYTNAGPILLSVNPYKVIMDSNGESLYSEKKMLHYRTSENFVEEEPHLFQVADRAYSAMMDSVHIVPHLEDEDVGQFVASPSKLGVSAGQVVNQSIIISGESGAGKTEATKYIMQYLARITKKKKWKSEDAAPFLSPDGKVISTLEDRVLSSNPLLEAFGNAQTLRNDNSSRFGKFIHIMFSTDKGIIVGAQIRNYLLEKTRITTQIEGERNYHIFYQLFSGLPSETLAELGLDGGTEVFRYLGNREMRKGPKEEQDFRETLSCLSNIGVGLEEGNVIFGLVAAVLHLGNISFEESGEEDHTAVISEASRPSLSKACQLLGLQDNVVGEAILTKLLTINGKTIKKPSTRSMAEDKRDALAKLIYSSVFLWLVESINKTLSLEQNPISFNKANTGFIGCLDIYGFECFSINGYEQFLINYCNEKLQRHFNRHLFEVEQKLYSMEGVDWTYISFNDNQPCLDLIEGGGGVVGILNTLDDSYAGMGSSDEKDIKFVAQLHKQFGSVAGTVQRSGSNQYFVTPKFGNDRQFVVVHYAGEVTYTADGFAEKNMESLSNELRDLGSTSSNSLVRGIFGGAQANADSLSVANRRSSIRGFSVSSQFKQSLQSLVDDLEKTQPHYIRCVKPNLSKAPKSFNSGEVLKQLRYSGMMEAIRIRKEGYALREDHQSFFNRFSVLLGANEVNAEVNIEQLVLVLSKRLNVTDQDWQIGHSKIFLRRELSEKLERLARLRVHRAARTLGRFGRTMAHCRASLLLTAWARFRLVMLRHRKVAAASSLIASTFKMYKQRRQFKATVSSVIAVQSLLRMVAAKQTLRKLRDPFCDMSIKQLDKLYKQEKQVLDQAVMSKDYAAAAASESRLERISEAVEKLKPMTRNRLESEITEVTKRLDEALSQKDYKSAAPLQERLDQLVVLRIQYPTIEELREELTRAETQLAEATEKRDFSAAASLQEAVMVAQERLKVALKSENEDSDMQAATPLSQDSNTSTQGIKNRRDLEEKLSDLHVQVETSIDKKNFKHAAELQSQIEQVEKLRSLFPSLEELSEELRRSNQQLEAAISRKNFEKAAQLHEEIALIEKKIEVERKDSTEAPVNHTDVRPASAMALDGRNACFESRVDLESEIKTQEALQGNMILSKQFKDAQEIQKYIERLEELRPLLPTTSEIKSAIKKKREQMGTAISEKRFVDAESIDKEISILEEKLEKENKHSLSAKANFSSSMKIKGSDISVHSAPAGRSPIPKIKRAETVCGPMAVPPFSIKSKNLDTDKSDDVSDITSIYTSKSRKGNHKRSHIEEKTSNLESLGEDRSVSKLRPKKPLVSSINDSVLSVTQMLSSKRGDASLVVNSEGGLAGIITDTDITRRLVANQLDASETRVSEVMTPNPTCVSMTDSAMDAMSTMVENHFRHLPVVDDKGGVVGLLDIAKCLNDAITKLEKSQSKNSNAAQEAVQQAVKAQGVNSSQAAVLQALLGPLMTQAFGTQSSPTLRSLLAGKPKTVVSPSASLLEAGIKMAESKKAALVVEDGRLVGIFGFKDMMNRVIAKGLPLEDTQISSVMTPNPEFVGPEMTVLEALQTMHDNKFLTLPVCEDDGTVVGLVNVMDVIYGCGGAEGWRSIFSNTLDLDDLSDAVSTRSGKGSAAGSRFGGSTSESLNSRSLKSKPFPKEEISRPVSKLMPKKPLVSSINDSVLSVTQMLSSKRGDASLVVNSEGGLAGIITDTDITRRLVANQLDASETRVSEVMTPNPTCVSMTDSAMDAMTTMVENHFRHLPVVDDKGGVVGLLDIAKCLNDAITKLEKSQSKNSNAAQEAVQQAVKAQGVNSSQAAVLQALLGPLMTQAFGTQSSPTLRSLLAGKPKTVVSPSASLLEAGIKMAESKKAALVVEDGRLVGIFGFKDMMNRVIAKGLPLEDTQISSVMTPNPEFVGPEMTVLEALQTMHDNKFLTLPVCEDDGTVVGLVNVMDVIYGCGGAEGWRSIFSNTLDLDDLSDAVSTRSGKGSAAGSRFGGSTSESLKSRSLKSKPFPKEEIPRPVSKLLPKKPLVSSINDSVLSVTQMLSSKRGDASLVVNSEGGLAGIITDTDITRRLVANQLDASETRVSEVMTPNPTCVSMTDSAMDAMTTMVENHFRHLPVVDDKGGVVGLLDIAKCLNDAITKLEKSQSKNSNAAQEAVQQAVKAQGVNSSQAAVLQALLGPLMTQAFGTQSSPTLRSLLAGKPKTVVSPSASLLEAGIKMAESKKAALVVEDGRLVGIFGFKDMMNRVVAKGLPLEDTQISSVMTPNPEFVGPEMTVLEALQTMHDNKFLTLPVCEDDGTVVGLVNVMDVIYGCGGAEGWRSIFSNTLDLDDLSDTASHWSEKSNIARFSNESKTRMKHATDKTVAKLRPKKAVLSSSEATVFEVVKSMATSRVDSSVVVDSSAIMEGIITDTDIARRVVAKGIDATVTSISAVMTRSPKYVSLTDSASDALVMMIENRFRHLPVMDVDGNIVGTLDIAKCLNDAISKLERHAASKVSMADNLMNKALDAADGVNATAVKAILRPLLSQAFGEDSDTPTMQEIIEQDERRVLSPESTAFDAAMLMAETRKAALVVDGNELVGLFSFRDLMSRVVANGLDPSLTSIAEVMTPDPEFVLPDMTALEALQLMHDNKFLTLPICSDGGAVVGLVDVMDVIHACGDASHWRTMFDASLDIEEPLEIQSTATPALKNNIPLIKAAKGAPMVLSAPNIPSNIPSTLEFENGVEEDFDDPTLNDTLRFDAGSLLSEVNVAVFKIVDQQGHTHRIRSEARIMNLKIAFAEKTSLGRAETKDLRFQFVDEEGDAILVSSDEDLAEAIHLSRNSAQNGSAAVRLLVDVKRDTTISLDPNLMIAGAAATLVAIGAAMIIMFSSKPTPTRY</sequence>
<dbReference type="EMBL" id="JAGRRH010000050">
    <property type="protein sequence ID" value="KAG7338759.1"/>
    <property type="molecule type" value="Genomic_DNA"/>
</dbReference>
<feature type="domain" description="CBS" evidence="8">
    <location>
        <begin position="1758"/>
        <end position="1817"/>
    </location>
</feature>
<feature type="compositionally biased region" description="Polar residues" evidence="6">
    <location>
        <begin position="1183"/>
        <end position="1196"/>
    </location>
</feature>
<feature type="region of interest" description="Actin-binding" evidence="4">
    <location>
        <begin position="813"/>
        <end position="835"/>
    </location>
</feature>
<reference evidence="11" key="1">
    <citation type="journal article" date="2021" name="Sci. Rep.">
        <title>Diploid genomic architecture of Nitzschia inconspicua, an elite biomass production diatom.</title>
        <authorList>
            <person name="Oliver A."/>
            <person name="Podell S."/>
            <person name="Pinowska A."/>
            <person name="Traller J.C."/>
            <person name="Smith S.R."/>
            <person name="McClure R."/>
            <person name="Beliaev A."/>
            <person name="Bohutskyi P."/>
            <person name="Hill E.A."/>
            <person name="Rabines A."/>
            <person name="Zheng H."/>
            <person name="Allen L.Z."/>
            <person name="Kuo A."/>
            <person name="Grigoriev I.V."/>
            <person name="Allen A.E."/>
            <person name="Hazlebeck D."/>
            <person name="Allen E.E."/>
        </authorList>
    </citation>
    <scope>NUCLEOTIDE SEQUENCE</scope>
    <source>
        <strain evidence="11">Hildebrandi</strain>
    </source>
</reference>
<feature type="region of interest" description="Disordered" evidence="6">
    <location>
        <begin position="2192"/>
        <end position="2230"/>
    </location>
</feature>
<evidence type="ECO:0000313" key="11">
    <source>
        <dbReference type="EMBL" id="KAG7356517.1"/>
    </source>
</evidence>
<evidence type="ECO:0000313" key="12">
    <source>
        <dbReference type="Proteomes" id="UP000693970"/>
    </source>
</evidence>
<feature type="domain" description="CBS" evidence="8">
    <location>
        <begin position="2821"/>
        <end position="2879"/>
    </location>
</feature>
<feature type="domain" description="CBS" evidence="8">
    <location>
        <begin position="2301"/>
        <end position="2358"/>
    </location>
</feature>
<feature type="domain" description="CBS" evidence="8">
    <location>
        <begin position="1942"/>
        <end position="1999"/>
    </location>
</feature>
<accession>A0A9K3PQY8</accession>
<feature type="domain" description="CBS" evidence="8">
    <location>
        <begin position="2580"/>
        <end position="2638"/>
    </location>
</feature>